<keyword evidence="2" id="KW-1185">Reference proteome</keyword>
<dbReference type="EMBL" id="FLOB01000001">
    <property type="protein sequence ID" value="SBS26860.1"/>
    <property type="molecule type" value="Genomic_DNA"/>
</dbReference>
<name>A0A1A8T4H5_9GAMM</name>
<organism evidence="1 2">
    <name type="scientific">Marinomonas spartinae</name>
    <dbReference type="NCBI Taxonomy" id="1792290"/>
    <lineage>
        <taxon>Bacteria</taxon>
        <taxon>Pseudomonadati</taxon>
        <taxon>Pseudomonadota</taxon>
        <taxon>Gammaproteobacteria</taxon>
        <taxon>Oceanospirillales</taxon>
        <taxon>Oceanospirillaceae</taxon>
        <taxon>Marinomonas</taxon>
    </lineage>
</organism>
<dbReference type="Proteomes" id="UP000092544">
    <property type="component" value="Unassembled WGS sequence"/>
</dbReference>
<proteinExistence type="predicted"/>
<sequence>MKTEQHIVELTELEQDILEETGNRDFARKQAYSFAIHYRGEIIDAVRYKKGLISQDDLQLSRNIRWTSYDKHSEKLASNMLKANRGPRPNHVEAHHISTLECCFKIRCCPAL</sequence>
<accession>A0A1A8T4H5</accession>
<evidence type="ECO:0000313" key="2">
    <source>
        <dbReference type="Proteomes" id="UP000092544"/>
    </source>
</evidence>
<evidence type="ECO:0000313" key="1">
    <source>
        <dbReference type="EMBL" id="SBS26860.1"/>
    </source>
</evidence>
<dbReference type="AlphaFoldDB" id="A0A1A8T4H5"/>
<protein>
    <submittedName>
        <fullName evidence="1">Uncharacterized protein</fullName>
    </submittedName>
</protein>
<gene>
    <name evidence="1" type="ORF">MSP8886_00726</name>
</gene>
<dbReference type="RefSeq" id="WP_217491318.1">
    <property type="nucleotide sequence ID" value="NZ_FLOB01000001.1"/>
</dbReference>
<reference evidence="1 2" key="1">
    <citation type="submission" date="2016-06" db="EMBL/GenBank/DDBJ databases">
        <authorList>
            <person name="Kjaerup R.B."/>
            <person name="Dalgaard T.S."/>
            <person name="Juul-Madsen H.R."/>
        </authorList>
    </citation>
    <scope>NUCLEOTIDE SEQUENCE [LARGE SCALE GENOMIC DNA]</scope>
    <source>
        <strain evidence="1 2">CECT 8886</strain>
    </source>
</reference>